<comment type="caution">
    <text evidence="1">The sequence shown here is derived from an EMBL/GenBank/DDBJ whole genome shotgun (WGS) entry which is preliminary data.</text>
</comment>
<name>A0ABQ1V343_9BACT</name>
<evidence type="ECO:0000313" key="1">
    <source>
        <dbReference type="EMBL" id="GGF34429.1"/>
    </source>
</evidence>
<gene>
    <name evidence="1" type="ORF">GCM10011339_23350</name>
</gene>
<accession>A0ABQ1V343</accession>
<evidence type="ECO:0008006" key="3">
    <source>
        <dbReference type="Google" id="ProtNLM"/>
    </source>
</evidence>
<dbReference type="Gene3D" id="3.40.1350.10">
    <property type="match status" value="1"/>
</dbReference>
<reference evidence="2" key="1">
    <citation type="journal article" date="2019" name="Int. J. Syst. Evol. Microbiol.">
        <title>The Global Catalogue of Microorganisms (GCM) 10K type strain sequencing project: providing services to taxonomists for standard genome sequencing and annotation.</title>
        <authorList>
            <consortium name="The Broad Institute Genomics Platform"/>
            <consortium name="The Broad Institute Genome Sequencing Center for Infectious Disease"/>
            <person name="Wu L."/>
            <person name="Ma J."/>
        </authorList>
    </citation>
    <scope>NUCLEOTIDE SEQUENCE [LARGE SCALE GENOMIC DNA]</scope>
    <source>
        <strain evidence="2">CGMCC 1.15407</strain>
    </source>
</reference>
<keyword evidence="2" id="KW-1185">Reference proteome</keyword>
<dbReference type="EMBL" id="BMIU01000010">
    <property type="protein sequence ID" value="GGF34429.1"/>
    <property type="molecule type" value="Genomic_DNA"/>
</dbReference>
<evidence type="ECO:0000313" key="2">
    <source>
        <dbReference type="Proteomes" id="UP000647339"/>
    </source>
</evidence>
<dbReference type="Proteomes" id="UP000647339">
    <property type="component" value="Unassembled WGS sequence"/>
</dbReference>
<protein>
    <recommendedName>
        <fullName evidence="3">VRR-NUC domain-containing protein</fullName>
    </recommendedName>
</protein>
<proteinExistence type="predicted"/>
<sequence>MGNQKAKAPQGQSRCKALTANGVQSNAALKDVDFPWDLKTLSALKIKEIRAKYPNVPEHALAKPKPYKDSTANGLTKCIIDAINLSGGQAERISNTGRVIDNSYTYTNVVGQQKTIGGVKFVPGTGTNGTADISAIWQGKSLKIELKIGRDKLSEAQKRYRDKVEASGGIYIVARSYEGFVEALERRLNDE</sequence>
<dbReference type="RefSeq" id="WP_137401851.1">
    <property type="nucleotide sequence ID" value="NZ_BMIU01000010.1"/>
</dbReference>
<dbReference type="InterPro" id="IPR011856">
    <property type="entry name" value="tRNA_endonuc-like_dom_sf"/>
</dbReference>
<organism evidence="1 2">
    <name type="scientific">Echinicola rosea</name>
    <dbReference type="NCBI Taxonomy" id="1807691"/>
    <lineage>
        <taxon>Bacteria</taxon>
        <taxon>Pseudomonadati</taxon>
        <taxon>Bacteroidota</taxon>
        <taxon>Cytophagia</taxon>
        <taxon>Cytophagales</taxon>
        <taxon>Cyclobacteriaceae</taxon>
        <taxon>Echinicola</taxon>
    </lineage>
</organism>